<evidence type="ECO:0000313" key="2">
    <source>
        <dbReference type="Proteomes" id="UP000067206"/>
    </source>
</evidence>
<protein>
    <submittedName>
        <fullName evidence="1">Uncharacterized protein</fullName>
    </submittedName>
</protein>
<name>A0A0M4LX05_BIFLI</name>
<dbReference type="Proteomes" id="UP000067206">
    <property type="component" value="Chromosome"/>
</dbReference>
<accession>A0A0M4LX05</accession>
<gene>
    <name evidence="1" type="ORF">RY67_2396</name>
</gene>
<dbReference type="PATRIC" id="fig|1682.24.peg.2335"/>
<proteinExistence type="predicted"/>
<dbReference type="AlphaFoldDB" id="A0A0M4LX05"/>
<dbReference type="EMBL" id="CP010411">
    <property type="protein sequence ID" value="ALE10377.1"/>
    <property type="molecule type" value="Genomic_DNA"/>
</dbReference>
<sequence>MRLSTLVLFLCHYFCPPGRLVSFLRPFAQGLAYSTGFLGYVPL</sequence>
<organism evidence="1 2">
    <name type="scientific">Bifidobacterium longum subsp. infantis</name>
    <dbReference type="NCBI Taxonomy" id="1682"/>
    <lineage>
        <taxon>Bacteria</taxon>
        <taxon>Bacillati</taxon>
        <taxon>Actinomycetota</taxon>
        <taxon>Actinomycetes</taxon>
        <taxon>Bifidobacteriales</taxon>
        <taxon>Bifidobacteriaceae</taxon>
        <taxon>Bifidobacterium</taxon>
    </lineage>
</organism>
<evidence type="ECO:0000313" key="1">
    <source>
        <dbReference type="EMBL" id="ALE10377.1"/>
    </source>
</evidence>
<reference evidence="1 2" key="1">
    <citation type="submission" date="2014-12" db="EMBL/GenBank/DDBJ databases">
        <title>Complete genome sequence of Bifidobacterium longum subsp. infantis BT1.</title>
        <authorList>
            <person name="Kim J.F."/>
            <person name="Kwak M.-J."/>
        </authorList>
    </citation>
    <scope>NUCLEOTIDE SEQUENCE [LARGE SCALE GENOMIC DNA]</scope>
    <source>
        <strain evidence="1 2">BT1</strain>
    </source>
</reference>